<dbReference type="InterPro" id="IPR017072">
    <property type="entry name" value="TF_Spt6"/>
</dbReference>
<dbReference type="InterPro" id="IPR055179">
    <property type="entry name" value="Tex-like_central_region"/>
</dbReference>
<sequence>MADFIDSEAEESEDEELENHGKKKPKRITRDSDEEDEEDDEEKLREELKDLIDDNPIDDEESDGDDSDGSRGSKKRKKSDDEDFDDRLEDEDYDLLEENLGVKVERTKRFKRLRIDDGESDDDGAEPDEGEEREAIANELFEGSDHDDDRGSDKVHRSEADHYDEVEDEEDYSDADDFIVDDDGRPIADKRRKRKPIFTDAALQEAQDIFGVDFDYDEFGKYGEDEYDEDEEEEDEYVDEEGLDDTERRPKPKKTARKKPTKKSIFEIYEPSELKRGHFTDRDNEIRNTDIPERMQLREIPITPVPESSDELDKEADWIYKQAFCKPTITNQDPADREARLRKGPATVNKIKKALDFMRNQHFEVPFIAFYRKEYVQPELGINDLWRVYKFDAKWCQLRSRKMTLLSLFEKMRDYQTELLTKDLNAEIPDNVRIIKDEDIERLKAVKTTEELKDVHSHFLQYYGHEVSAMQESVRKKERELALAAKKVRRTRINEDGEEEEEPLPEEEDVVEIEEPSPPTEALKQAVRSGPYAMCRKAGIDGFAKRFGLAPDQFAENLRDNYQRHEVDQESGTPLDIAKEYCSSTFSNPEDVLRAAKYMVAMQIAREPLVRNSVRETFFERAKLDIKPTKKGIKEIDENHPCYSMKYVKGKPVRDLANDMFLKLTIAEDDRLLGIVINDHIEGLTNSSTFLEDCKQLYYRDEFSKHVQEWNNLRGECVEIALKKMLFPDLIKELRAHLLMEAKECVYKACCRKLHNWIKMAPIKVDLPDEEDDEWDTSKGLRVMALAYVPDFSQAAFACMVAADGECTDYLRLPNILRRKNGFREEERLLKESDILAVRNFISTKKTPSYCCRGRIT</sequence>
<dbReference type="Pfam" id="PF22706">
    <property type="entry name" value="Tex_central_region"/>
    <property type="match status" value="1"/>
</dbReference>
<dbReference type="GO" id="GO:0034728">
    <property type="term" value="P:nucleosome organization"/>
    <property type="evidence" value="ECO:0007669"/>
    <property type="project" value="TreeGrafter"/>
</dbReference>
<feature type="domain" description="Tex-like central region" evidence="4">
    <location>
        <begin position="571"/>
        <end position="744"/>
    </location>
</feature>
<dbReference type="InterPro" id="IPR023323">
    <property type="entry name" value="Tex-like_dom_sf"/>
</dbReference>
<feature type="compositionally biased region" description="Basic residues" evidence="1">
    <location>
        <begin position="250"/>
        <end position="262"/>
    </location>
</feature>
<feature type="domain" description="Spt6 acidic N-terminal" evidence="2">
    <location>
        <begin position="31"/>
        <end position="114"/>
    </location>
</feature>
<feature type="compositionally biased region" description="Acidic residues" evidence="1">
    <location>
        <begin position="53"/>
        <end position="67"/>
    </location>
</feature>
<evidence type="ECO:0000259" key="2">
    <source>
        <dbReference type="Pfam" id="PF14632"/>
    </source>
</evidence>
<dbReference type="PANTHER" id="PTHR10145">
    <property type="entry name" value="TRANSCRIPTION ELONGATION FACTOR SPT6"/>
    <property type="match status" value="1"/>
</dbReference>
<dbReference type="GO" id="GO:0008023">
    <property type="term" value="C:transcription elongation factor complex"/>
    <property type="evidence" value="ECO:0007669"/>
    <property type="project" value="TreeGrafter"/>
</dbReference>
<feature type="compositionally biased region" description="Basic and acidic residues" evidence="1">
    <location>
        <begin position="143"/>
        <end position="163"/>
    </location>
</feature>
<protein>
    <recommendedName>
        <fullName evidence="7">Transcription elongation factor spt6</fullName>
    </recommendedName>
</protein>
<name>A0A1B6CNX7_9HEMI</name>
<reference evidence="5" key="1">
    <citation type="submission" date="2015-12" db="EMBL/GenBank/DDBJ databases">
        <title>De novo transcriptome assembly of four potential Pierce s Disease insect vectors from Arizona vineyards.</title>
        <authorList>
            <person name="Tassone E.E."/>
        </authorList>
    </citation>
    <scope>NUCLEOTIDE SEQUENCE</scope>
</reference>
<dbReference type="GO" id="GO:0140673">
    <property type="term" value="P:transcription elongation-coupled chromatin remodeling"/>
    <property type="evidence" value="ECO:0007669"/>
    <property type="project" value="InterPro"/>
</dbReference>
<dbReference type="FunFam" id="1.10.10.650:FF:000002">
    <property type="entry name" value="Transcription elongation factor spt6"/>
    <property type="match status" value="1"/>
</dbReference>
<feature type="domain" description="Helix-turn-helix DNA-binding" evidence="3">
    <location>
        <begin position="308"/>
        <end position="413"/>
    </location>
</feature>
<evidence type="ECO:0000313" key="5">
    <source>
        <dbReference type="EMBL" id="JAS15162.1"/>
    </source>
</evidence>
<dbReference type="Pfam" id="PF14641">
    <property type="entry name" value="HTH_44"/>
    <property type="match status" value="1"/>
</dbReference>
<dbReference type="InterPro" id="IPR028083">
    <property type="entry name" value="Spt6_acidic_N_dom"/>
</dbReference>
<evidence type="ECO:0000259" key="3">
    <source>
        <dbReference type="Pfam" id="PF14641"/>
    </source>
</evidence>
<dbReference type="InterPro" id="IPR023319">
    <property type="entry name" value="Tex-like_HTH_dom_sf"/>
</dbReference>
<evidence type="ECO:0000259" key="4">
    <source>
        <dbReference type="Pfam" id="PF22706"/>
    </source>
</evidence>
<dbReference type="GO" id="GO:0031491">
    <property type="term" value="F:nucleosome binding"/>
    <property type="evidence" value="ECO:0007669"/>
    <property type="project" value="TreeGrafter"/>
</dbReference>
<gene>
    <name evidence="6" type="ORF">g.37487</name>
    <name evidence="5" type="ORF">g.37489</name>
</gene>
<dbReference type="AlphaFoldDB" id="A0A1B6CNX7"/>
<dbReference type="GO" id="GO:0003677">
    <property type="term" value="F:DNA binding"/>
    <property type="evidence" value="ECO:0007669"/>
    <property type="project" value="InterPro"/>
</dbReference>
<dbReference type="Gene3D" id="1.10.3500.10">
    <property type="entry name" value="Tex N-terminal region-like"/>
    <property type="match status" value="1"/>
</dbReference>
<feature type="compositionally biased region" description="Acidic residues" evidence="1">
    <location>
        <begin position="81"/>
        <end position="97"/>
    </location>
</feature>
<feature type="region of interest" description="Disordered" evidence="1">
    <location>
        <begin position="220"/>
        <end position="262"/>
    </location>
</feature>
<dbReference type="GO" id="GO:0042393">
    <property type="term" value="F:histone binding"/>
    <property type="evidence" value="ECO:0007669"/>
    <property type="project" value="TreeGrafter"/>
</dbReference>
<feature type="compositionally biased region" description="Basic and acidic residues" evidence="1">
    <location>
        <begin position="42"/>
        <end position="52"/>
    </location>
</feature>
<dbReference type="InterPro" id="IPR028088">
    <property type="entry name" value="Spt6_HTH_DNA-bd_dom"/>
</dbReference>
<accession>A0A1B6CNX7</accession>
<feature type="compositionally biased region" description="Acidic residues" evidence="1">
    <location>
        <begin position="164"/>
        <end position="181"/>
    </location>
</feature>
<evidence type="ECO:0000313" key="6">
    <source>
        <dbReference type="EMBL" id="JAS35193.1"/>
    </source>
</evidence>
<dbReference type="PANTHER" id="PTHR10145:SF6">
    <property type="entry name" value="TRANSCRIPTION ELONGATION FACTOR SPT6"/>
    <property type="match status" value="1"/>
</dbReference>
<dbReference type="EMBL" id="GEDC01022136">
    <property type="protein sequence ID" value="JAS15162.1"/>
    <property type="molecule type" value="Transcribed_RNA"/>
</dbReference>
<dbReference type="SUPFAM" id="SSF158832">
    <property type="entry name" value="Tex N-terminal region-like"/>
    <property type="match status" value="1"/>
</dbReference>
<feature type="compositionally biased region" description="Acidic residues" evidence="1">
    <location>
        <begin position="118"/>
        <end position="132"/>
    </location>
</feature>
<dbReference type="Gene3D" id="1.10.10.650">
    <property type="entry name" value="RuvA domain 2-like"/>
    <property type="match status" value="1"/>
</dbReference>
<dbReference type="Pfam" id="PF14632">
    <property type="entry name" value="SPT6_acidic"/>
    <property type="match status" value="1"/>
</dbReference>
<organism evidence="5">
    <name type="scientific">Clastoptera arizonana</name>
    <name type="common">Arizona spittle bug</name>
    <dbReference type="NCBI Taxonomy" id="38151"/>
    <lineage>
        <taxon>Eukaryota</taxon>
        <taxon>Metazoa</taxon>
        <taxon>Ecdysozoa</taxon>
        <taxon>Arthropoda</taxon>
        <taxon>Hexapoda</taxon>
        <taxon>Insecta</taxon>
        <taxon>Pterygota</taxon>
        <taxon>Neoptera</taxon>
        <taxon>Paraneoptera</taxon>
        <taxon>Hemiptera</taxon>
        <taxon>Auchenorrhyncha</taxon>
        <taxon>Cercopoidea</taxon>
        <taxon>Clastopteridae</taxon>
        <taxon>Clastoptera</taxon>
    </lineage>
</organism>
<feature type="compositionally biased region" description="Basic and acidic residues" evidence="1">
    <location>
        <begin position="103"/>
        <end position="117"/>
    </location>
</feature>
<dbReference type="FunFam" id="1.10.3500.10:FF:000006">
    <property type="entry name" value="Transcription elongation factor spt6"/>
    <property type="match status" value="1"/>
</dbReference>
<feature type="compositionally biased region" description="Acidic residues" evidence="1">
    <location>
        <begin position="32"/>
        <end position="41"/>
    </location>
</feature>
<proteinExistence type="predicted"/>
<feature type="region of interest" description="Disordered" evidence="1">
    <location>
        <begin position="1"/>
        <end position="197"/>
    </location>
</feature>
<evidence type="ECO:0000256" key="1">
    <source>
        <dbReference type="SAM" id="MobiDB-lite"/>
    </source>
</evidence>
<dbReference type="EMBL" id="GEDC01002105">
    <property type="protein sequence ID" value="JAS35193.1"/>
    <property type="molecule type" value="Transcribed_RNA"/>
</dbReference>
<feature type="compositionally biased region" description="Acidic residues" evidence="1">
    <location>
        <begin position="225"/>
        <end position="244"/>
    </location>
</feature>
<feature type="compositionally biased region" description="Acidic residues" evidence="1">
    <location>
        <begin position="1"/>
        <end position="17"/>
    </location>
</feature>
<evidence type="ECO:0008006" key="7">
    <source>
        <dbReference type="Google" id="ProtNLM"/>
    </source>
</evidence>